<keyword evidence="2" id="KW-1185">Reference proteome</keyword>
<protein>
    <submittedName>
        <fullName evidence="1">Uncharacterized protein</fullName>
    </submittedName>
</protein>
<dbReference type="RefSeq" id="WP_217670949.1">
    <property type="nucleotide sequence ID" value="NZ_JAHRID010000008.1"/>
</dbReference>
<proteinExistence type="predicted"/>
<organism evidence="1 2">
    <name type="scientific">Arsukibacterium indicum</name>
    <dbReference type="NCBI Taxonomy" id="2848612"/>
    <lineage>
        <taxon>Bacteria</taxon>
        <taxon>Pseudomonadati</taxon>
        <taxon>Pseudomonadota</taxon>
        <taxon>Gammaproteobacteria</taxon>
        <taxon>Chromatiales</taxon>
        <taxon>Chromatiaceae</taxon>
        <taxon>Arsukibacterium</taxon>
    </lineage>
</organism>
<name>A0ABS6MP68_9GAMM</name>
<comment type="caution">
    <text evidence="1">The sequence shown here is derived from an EMBL/GenBank/DDBJ whole genome shotgun (WGS) entry which is preliminary data.</text>
</comment>
<sequence length="108" mass="12476">MTVLQQDLFLITLEAQFRDLFQASKAGKDNSEQRLRAQGFIHAGELLQLCSRQQVQQLMEKVHLEVFGISIAERKPSAQARRQQALQLGDYAYFEEPAFNRLYQTSDE</sequence>
<evidence type="ECO:0000313" key="2">
    <source>
        <dbReference type="Proteomes" id="UP000704611"/>
    </source>
</evidence>
<dbReference type="Proteomes" id="UP000704611">
    <property type="component" value="Unassembled WGS sequence"/>
</dbReference>
<dbReference type="EMBL" id="JAHRID010000008">
    <property type="protein sequence ID" value="MBV2130632.1"/>
    <property type="molecule type" value="Genomic_DNA"/>
</dbReference>
<accession>A0ABS6MP68</accession>
<reference evidence="1 2" key="1">
    <citation type="submission" date="2021-06" db="EMBL/GenBank/DDBJ databases">
        <title>Rheinheimera indica sp. nov., isolated from deep-sea sediment.</title>
        <authorList>
            <person name="Wang Z."/>
            <person name="Zhang X.-Y."/>
        </authorList>
    </citation>
    <scope>NUCLEOTIDE SEQUENCE [LARGE SCALE GENOMIC DNA]</scope>
    <source>
        <strain evidence="1 2">SM2107</strain>
    </source>
</reference>
<evidence type="ECO:0000313" key="1">
    <source>
        <dbReference type="EMBL" id="MBV2130632.1"/>
    </source>
</evidence>
<gene>
    <name evidence="1" type="ORF">KQY15_16170</name>
</gene>